<dbReference type="InterPro" id="IPR027854">
    <property type="entry name" value="STMP1"/>
</dbReference>
<name>A0A2U1MQN9_ARTAN</name>
<dbReference type="AlphaFoldDB" id="A0A2U1MQN9"/>
<dbReference type="OrthoDB" id="2012160at2759"/>
<proteinExistence type="predicted"/>
<accession>A0A2U1MQN9</accession>
<gene>
    <name evidence="1" type="ORF">CTI12_AA349570</name>
</gene>
<dbReference type="PANTHER" id="PTHR33528:SF17">
    <property type="entry name" value="TRANSMEMBRANE PROTEIN"/>
    <property type="match status" value="1"/>
</dbReference>
<dbReference type="STRING" id="35608.A0A2U1MQN9"/>
<dbReference type="PANTHER" id="PTHR33528">
    <property type="entry name" value="OS07G0239500 PROTEIN"/>
    <property type="match status" value="1"/>
</dbReference>
<dbReference type="EMBL" id="PKPP01004610">
    <property type="protein sequence ID" value="PWA63569.1"/>
    <property type="molecule type" value="Genomic_DNA"/>
</dbReference>
<protein>
    <submittedName>
        <fullName evidence="1">Uncharacterized protein</fullName>
    </submittedName>
</protein>
<reference evidence="1 2" key="1">
    <citation type="journal article" date="2018" name="Mol. Plant">
        <title>The genome of Artemisia annua provides insight into the evolution of Asteraceae family and artemisinin biosynthesis.</title>
        <authorList>
            <person name="Shen Q."/>
            <person name="Zhang L."/>
            <person name="Liao Z."/>
            <person name="Wang S."/>
            <person name="Yan T."/>
            <person name="Shi P."/>
            <person name="Liu M."/>
            <person name="Fu X."/>
            <person name="Pan Q."/>
            <person name="Wang Y."/>
            <person name="Lv Z."/>
            <person name="Lu X."/>
            <person name="Zhang F."/>
            <person name="Jiang W."/>
            <person name="Ma Y."/>
            <person name="Chen M."/>
            <person name="Hao X."/>
            <person name="Li L."/>
            <person name="Tang Y."/>
            <person name="Lv G."/>
            <person name="Zhou Y."/>
            <person name="Sun X."/>
            <person name="Brodelius P.E."/>
            <person name="Rose J.K.C."/>
            <person name="Tang K."/>
        </authorList>
    </citation>
    <scope>NUCLEOTIDE SEQUENCE [LARGE SCALE GENOMIC DNA]</scope>
    <source>
        <strain evidence="2">cv. Huhao1</strain>
        <tissue evidence="1">Leaf</tissue>
    </source>
</reference>
<comment type="caution">
    <text evidence="1">The sequence shown here is derived from an EMBL/GenBank/DDBJ whole genome shotgun (WGS) entry which is preliminary data.</text>
</comment>
<dbReference type="Proteomes" id="UP000245207">
    <property type="component" value="Unassembled WGS sequence"/>
</dbReference>
<dbReference type="Pfam" id="PF15054">
    <property type="entry name" value="DUF4535"/>
    <property type="match status" value="1"/>
</dbReference>
<keyword evidence="2" id="KW-1185">Reference proteome</keyword>
<sequence length="61" mass="7087">MGIIKNSFTFMIGTVCGVYIAQNYNIPNIHKLADYSLSMAKQAEERYRKPKKPDRDEDDNF</sequence>
<evidence type="ECO:0000313" key="1">
    <source>
        <dbReference type="EMBL" id="PWA63569.1"/>
    </source>
</evidence>
<evidence type="ECO:0000313" key="2">
    <source>
        <dbReference type="Proteomes" id="UP000245207"/>
    </source>
</evidence>
<organism evidence="1 2">
    <name type="scientific">Artemisia annua</name>
    <name type="common">Sweet wormwood</name>
    <dbReference type="NCBI Taxonomy" id="35608"/>
    <lineage>
        <taxon>Eukaryota</taxon>
        <taxon>Viridiplantae</taxon>
        <taxon>Streptophyta</taxon>
        <taxon>Embryophyta</taxon>
        <taxon>Tracheophyta</taxon>
        <taxon>Spermatophyta</taxon>
        <taxon>Magnoliopsida</taxon>
        <taxon>eudicotyledons</taxon>
        <taxon>Gunneridae</taxon>
        <taxon>Pentapetalae</taxon>
        <taxon>asterids</taxon>
        <taxon>campanulids</taxon>
        <taxon>Asterales</taxon>
        <taxon>Asteraceae</taxon>
        <taxon>Asteroideae</taxon>
        <taxon>Anthemideae</taxon>
        <taxon>Artemisiinae</taxon>
        <taxon>Artemisia</taxon>
    </lineage>
</organism>